<dbReference type="SUPFAM" id="SSF52129">
    <property type="entry name" value="Caspase-like"/>
    <property type="match status" value="1"/>
</dbReference>
<feature type="domain" description="Gingipain" evidence="2">
    <location>
        <begin position="449"/>
        <end position="825"/>
    </location>
</feature>
<dbReference type="Proteomes" id="UP000003112">
    <property type="component" value="Unassembled WGS sequence"/>
</dbReference>
<dbReference type="InterPro" id="IPR001769">
    <property type="entry name" value="Gingipain"/>
</dbReference>
<organism evidence="3 4">
    <name type="scientific">Segatella buccae ATCC 33574</name>
    <dbReference type="NCBI Taxonomy" id="873513"/>
    <lineage>
        <taxon>Bacteria</taxon>
        <taxon>Pseudomonadati</taxon>
        <taxon>Bacteroidota</taxon>
        <taxon>Bacteroidia</taxon>
        <taxon>Bacteroidales</taxon>
        <taxon>Prevotellaceae</taxon>
        <taxon>Segatella</taxon>
    </lineage>
</organism>
<gene>
    <name evidence="3" type="ORF">HMPREF6485_1056</name>
</gene>
<evidence type="ECO:0000259" key="2">
    <source>
        <dbReference type="Pfam" id="PF01364"/>
    </source>
</evidence>
<dbReference type="Gene3D" id="3.40.50.1460">
    <property type="match status" value="1"/>
</dbReference>
<accession>E6K5X7</accession>
<sequence>MTKTTRNLLAILLFLAVSVLPVAAQRKFFNLTASDVKIDSVLPVVSYIMPLSANYADSLYTVTIDYPEFIDATSADIAAYNRLSGAPLPEMPVPVQTVALTRKQPSLSVTFCPLVFRDGRYRILVSFMLRVQSTPLKRAQRRLLAKSRTTVQERYAAHSVLASGRWAKISVPESGIYQLTEALVRKAGFSDLSKVKVYGYGGNLQNERFDGAELAATDDLREVPTCIVNGRRLFYAKGPVSWSSNTATVRTRNYYSSVGCYFITQGEDTPATVDSAAFVESFYPSSPDFYHDLHEVDNFAWLPGGRNLFENTPVTSGNSKSYIIKTPVGDRFKAADTRLYVRVSAGEATTVAWKHNGKEYAPMTTPRLGEYDKGGAASADALVALSGTGSDTVTITNAGGGTVRLDFISFTYVSPKPLPDLRTATFAVPDYVYNITNQDHHADTNVDMVIIIPTSQKLLAQAQRLKAFHEAHDSLSVRIVPADELFNEFSCGTPDAAAYRRYLKMMYDRASTAAEMPKYLLLFGDGVWDNRMLTPECRNLNPDDYLLCFESENSFNKVTCYVDDGWFGLLDDGEGTNLEEADRLDIGVGRFPVSNAEDAKIMVDKTINYATNANAGAWQNTLMFMGDDGNGNLHMEDANDAAEDVAARYPGYLVKKVMWDAYKRESSSTGKTYPEVAKIIKQQQAAGALIMDYAGHGSEVQISHESVLRITDFAQFTNTNLPLWITASCDIMPFDGTQATIGETALLNPKGGAVAFYGTTRTVYAYYNKLINMAFLKYVLSKPGGKPMTLGEAQRLARNELISTGKDLTSNKLQYALLGDPALSLNLPMAQVVVDSINGVPVSSSAMPRLGAGNVARISGHVESVKPFDGVVTATVRDTKELITCRLNDTSKDGASVPFTYYDRTKTLYQGADNVRAGRFSLSFAVPKDINYADGTGLLNLYALSADKSVRAHGECERFEVGAGGQTVNDSIGPSIYCYLNSPSFVNGGNVNTAPFFVAEVSDRDGINAAGSGIGHDLQLIVDGSMEMTYNLNGNFTFDFGSYTSGSTRYALPELAPGPHRLLFRAWDVLNNSSTAELTFNVVKGLEPTLFSVGTTKNPATTSTTFILNHDRTGSKMDVEIEVFDTSGRLLWRHDETGVSTSSAYTVDWDLTVDGGHRLHTGVYIYRARISADGSAKVSKAKKLIVLGNN</sequence>
<dbReference type="CDD" id="cd02258">
    <property type="entry name" value="Peptidase_C25_N"/>
    <property type="match status" value="1"/>
</dbReference>
<dbReference type="InterPro" id="IPR029031">
    <property type="entry name" value="Gingipain_N_sf"/>
</dbReference>
<dbReference type="Gene3D" id="2.60.40.4070">
    <property type="match status" value="1"/>
</dbReference>
<dbReference type="EMBL" id="AEPD01000021">
    <property type="protein sequence ID" value="EFU30997.1"/>
    <property type="molecule type" value="Genomic_DNA"/>
</dbReference>
<protein>
    <recommendedName>
        <fullName evidence="2">Gingipain domain-containing protein</fullName>
    </recommendedName>
</protein>
<dbReference type="MEROPS" id="C25.004"/>
<dbReference type="STRING" id="873513.HMPREF6485_1056"/>
<proteinExistence type="predicted"/>
<name>E6K5X7_9BACT</name>
<evidence type="ECO:0000256" key="1">
    <source>
        <dbReference type="ARBA" id="ARBA00022729"/>
    </source>
</evidence>
<keyword evidence="1" id="KW-0732">Signal</keyword>
<dbReference type="RefSeq" id="WP_004345041.1">
    <property type="nucleotide sequence ID" value="NZ_GL586311.1"/>
</dbReference>
<comment type="caution">
    <text evidence="3">The sequence shown here is derived from an EMBL/GenBank/DDBJ whole genome shotgun (WGS) entry which is preliminary data.</text>
</comment>
<dbReference type="GeneID" id="93535902"/>
<dbReference type="Pfam" id="PF01364">
    <property type="entry name" value="Peptidase_C25"/>
    <property type="match status" value="1"/>
</dbReference>
<reference evidence="3 4" key="1">
    <citation type="submission" date="2010-10" db="EMBL/GenBank/DDBJ databases">
        <authorList>
            <person name="Muzny D."/>
            <person name="Qin X."/>
            <person name="Deng J."/>
            <person name="Jiang H."/>
            <person name="Liu Y."/>
            <person name="Qu J."/>
            <person name="Song X.-Z."/>
            <person name="Zhang L."/>
            <person name="Thornton R."/>
            <person name="Coyle M."/>
            <person name="Francisco L."/>
            <person name="Jackson L."/>
            <person name="Javaid M."/>
            <person name="Korchina V."/>
            <person name="Kovar C."/>
            <person name="Mata R."/>
            <person name="Mathew T."/>
            <person name="Ngo R."/>
            <person name="Nguyen L."/>
            <person name="Nguyen N."/>
            <person name="Okwuonu G."/>
            <person name="Ongeri F."/>
            <person name="Pham C."/>
            <person name="Simmons D."/>
            <person name="Wilczek-Boney K."/>
            <person name="Hale W."/>
            <person name="Jakkamsetti A."/>
            <person name="Pham P."/>
            <person name="Ruth R."/>
            <person name="San Lucas F."/>
            <person name="Warren J."/>
            <person name="Zhang J."/>
            <person name="Zhao Z."/>
            <person name="Zhou C."/>
            <person name="Zhu D."/>
            <person name="Lee S."/>
            <person name="Bess C."/>
            <person name="Blankenburg K."/>
            <person name="Forbes L."/>
            <person name="Fu Q."/>
            <person name="Gubbala S."/>
            <person name="Hirani K."/>
            <person name="Jayaseelan J.C."/>
            <person name="Lara F."/>
            <person name="Munidasa M."/>
            <person name="Palculict T."/>
            <person name="Patil S."/>
            <person name="Pu L.-L."/>
            <person name="Saada N."/>
            <person name="Tang L."/>
            <person name="Weissenberger G."/>
            <person name="Zhu Y."/>
            <person name="Hemphill L."/>
            <person name="Shang Y."/>
            <person name="Youmans B."/>
            <person name="Ayvaz T."/>
            <person name="Ross M."/>
            <person name="Santibanez J."/>
            <person name="Aqrawi P."/>
            <person name="Gross S."/>
            <person name="Joshi V."/>
            <person name="Fowler G."/>
            <person name="Nazareth L."/>
            <person name="Reid J."/>
            <person name="Worley K."/>
            <person name="Petrosino J."/>
            <person name="Highlander S."/>
            <person name="Gibbs R."/>
        </authorList>
    </citation>
    <scope>NUCLEOTIDE SEQUENCE [LARGE SCALE GENOMIC DNA]</scope>
    <source>
        <strain evidence="3 4">ATCC 33574</strain>
    </source>
</reference>
<dbReference type="NCBIfam" id="NF033707">
    <property type="entry name" value="T9SS_sortase"/>
    <property type="match status" value="1"/>
</dbReference>
<dbReference type="AlphaFoldDB" id="E6K5X7"/>
<dbReference type="GO" id="GO:0006508">
    <property type="term" value="P:proteolysis"/>
    <property type="evidence" value="ECO:0007669"/>
    <property type="project" value="InterPro"/>
</dbReference>
<evidence type="ECO:0000313" key="4">
    <source>
        <dbReference type="Proteomes" id="UP000003112"/>
    </source>
</evidence>
<dbReference type="eggNOG" id="COG1572">
    <property type="taxonomic scope" value="Bacteria"/>
</dbReference>
<dbReference type="InterPro" id="IPR029030">
    <property type="entry name" value="Caspase-like_dom_sf"/>
</dbReference>
<evidence type="ECO:0000313" key="3">
    <source>
        <dbReference type="EMBL" id="EFU30997.1"/>
    </source>
</evidence>
<dbReference type="Gene3D" id="3.40.50.10390">
    <property type="entry name" value="Gingipain r, domain 1"/>
    <property type="match status" value="1"/>
</dbReference>
<dbReference type="HOGENOM" id="CLU_004870_0_0_10"/>
<dbReference type="GO" id="GO:0008234">
    <property type="term" value="F:cysteine-type peptidase activity"/>
    <property type="evidence" value="ECO:0007669"/>
    <property type="project" value="InterPro"/>
</dbReference>
<keyword evidence="4" id="KW-1185">Reference proteome</keyword>